<dbReference type="STRING" id="683125.SAMN05660206_103120"/>
<gene>
    <name evidence="1" type="ORF">SAMN05660206_103120</name>
</gene>
<keyword evidence="2" id="KW-1185">Reference proteome</keyword>
<dbReference type="Proteomes" id="UP000198785">
    <property type="component" value="Unassembled WGS sequence"/>
</dbReference>
<evidence type="ECO:0000313" key="1">
    <source>
        <dbReference type="EMBL" id="SFS60108.1"/>
    </source>
</evidence>
<reference evidence="1 2" key="1">
    <citation type="submission" date="2016-10" db="EMBL/GenBank/DDBJ databases">
        <authorList>
            <person name="de Groot N.N."/>
        </authorList>
    </citation>
    <scope>NUCLEOTIDE SEQUENCE [LARGE SCALE GENOMIC DNA]</scope>
    <source>
        <strain evidence="1 2">DSM 22789</strain>
    </source>
</reference>
<dbReference type="AlphaFoldDB" id="A0A1I6R6F5"/>
<organism evidence="1 2">
    <name type="scientific">Sphingobacterium wenxiniae</name>
    <dbReference type="NCBI Taxonomy" id="683125"/>
    <lineage>
        <taxon>Bacteria</taxon>
        <taxon>Pseudomonadati</taxon>
        <taxon>Bacteroidota</taxon>
        <taxon>Sphingobacteriia</taxon>
        <taxon>Sphingobacteriales</taxon>
        <taxon>Sphingobacteriaceae</taxon>
        <taxon>Sphingobacterium</taxon>
    </lineage>
</organism>
<name>A0A1I6R6F5_9SPHI</name>
<dbReference type="RefSeq" id="WP_139227504.1">
    <property type="nucleotide sequence ID" value="NZ_FOZZ01000003.1"/>
</dbReference>
<evidence type="ECO:0008006" key="3">
    <source>
        <dbReference type="Google" id="ProtNLM"/>
    </source>
</evidence>
<sequence>MYRQILVFFLIWFAVDNMLYAQKTKKPELLVYGHDMLSFAAAVQGAKSDVPTLWVVDAQDILPELFTQQLSIENLPALDGGIWMELLMEVGLSKQRNDSLAIVIKKDMSPRLVQNAVERILSKQTNLTVVRGERIESLKPVKKGWEVVLTNKHRYQVRAMVDGSNEQQLPTLLSQENTWAKPGRILPISQLEKEQYRTLLASGEAAGDIYGVSLQQLLFSERDGIFSILGVQQLLSDESTGLPIKAAIGQAMGAAASYLAFFKTTSDKIDVRKLQSELLLYGARIVPYQDIAIEDVNFGAVQRLGLSGIFKGSTKDRGFYLGKEKAVTFAEIEPIFRQLYSRSQLWFVDNTDEEMTWANFLDLIRFVGMRGEEIEKQIEKDWSSKLKFEGSFDREAQVSRYQFAAILDRYASAYVKAINQDGQFVQ</sequence>
<evidence type="ECO:0000313" key="2">
    <source>
        <dbReference type="Proteomes" id="UP000198785"/>
    </source>
</evidence>
<dbReference type="OrthoDB" id="615715at2"/>
<protein>
    <recommendedName>
        <fullName evidence="3">FAD dependent oxidoreductase</fullName>
    </recommendedName>
</protein>
<proteinExistence type="predicted"/>
<accession>A0A1I6R6F5</accession>
<dbReference type="EMBL" id="FOZZ01000003">
    <property type="protein sequence ID" value="SFS60108.1"/>
    <property type="molecule type" value="Genomic_DNA"/>
</dbReference>